<evidence type="ECO:0000313" key="1">
    <source>
        <dbReference type="EMBL" id="MCH83438.1"/>
    </source>
</evidence>
<gene>
    <name evidence="1" type="ORF">A2U01_0004258</name>
</gene>
<comment type="caution">
    <text evidence="1">The sequence shown here is derived from an EMBL/GenBank/DDBJ whole genome shotgun (WGS) entry which is preliminary data.</text>
</comment>
<dbReference type="Proteomes" id="UP000265520">
    <property type="component" value="Unassembled WGS sequence"/>
</dbReference>
<reference evidence="1 2" key="1">
    <citation type="journal article" date="2018" name="Front. Plant Sci.">
        <title>Red Clover (Trifolium pratense) and Zigzag Clover (T. medium) - A Picture of Genomic Similarities and Differences.</title>
        <authorList>
            <person name="Dluhosova J."/>
            <person name="Istvanek J."/>
            <person name="Nedelnik J."/>
            <person name="Repkova J."/>
        </authorList>
    </citation>
    <scope>NUCLEOTIDE SEQUENCE [LARGE SCALE GENOMIC DNA]</scope>
    <source>
        <strain evidence="2">cv. 10/8</strain>
        <tissue evidence="1">Leaf</tissue>
    </source>
</reference>
<keyword evidence="2" id="KW-1185">Reference proteome</keyword>
<organism evidence="1 2">
    <name type="scientific">Trifolium medium</name>
    <dbReference type="NCBI Taxonomy" id="97028"/>
    <lineage>
        <taxon>Eukaryota</taxon>
        <taxon>Viridiplantae</taxon>
        <taxon>Streptophyta</taxon>
        <taxon>Embryophyta</taxon>
        <taxon>Tracheophyta</taxon>
        <taxon>Spermatophyta</taxon>
        <taxon>Magnoliopsida</taxon>
        <taxon>eudicotyledons</taxon>
        <taxon>Gunneridae</taxon>
        <taxon>Pentapetalae</taxon>
        <taxon>rosids</taxon>
        <taxon>fabids</taxon>
        <taxon>Fabales</taxon>
        <taxon>Fabaceae</taxon>
        <taxon>Papilionoideae</taxon>
        <taxon>50 kb inversion clade</taxon>
        <taxon>NPAAA clade</taxon>
        <taxon>Hologalegina</taxon>
        <taxon>IRL clade</taxon>
        <taxon>Trifolieae</taxon>
        <taxon>Trifolium</taxon>
    </lineage>
</organism>
<protein>
    <submittedName>
        <fullName evidence="1">Uncharacterized protein</fullName>
    </submittedName>
</protein>
<proteinExistence type="predicted"/>
<sequence>MSQEAVEELRKGQELLKEEVNHLKTQMSLIIQIMLKREDNLSSCLPQACPAPQTPRQWLILPHQRQPRQQAPQHETSSVNMVLSQFQGVSLDNKKAEENKASISSLKDAQKVVQSGLSTGWGQVVTLLKNNHRKGLGFSPSSAKAVEPNVVIKTIKETFHSAGFIHPSSSEAKTPFPRIP</sequence>
<dbReference type="AlphaFoldDB" id="A0A392M9G5"/>
<accession>A0A392M9G5</accession>
<evidence type="ECO:0000313" key="2">
    <source>
        <dbReference type="Proteomes" id="UP000265520"/>
    </source>
</evidence>
<name>A0A392M9G5_9FABA</name>
<dbReference type="EMBL" id="LXQA010005192">
    <property type="protein sequence ID" value="MCH83438.1"/>
    <property type="molecule type" value="Genomic_DNA"/>
</dbReference>